<sequence length="138" mass="14870">MVILRDLGDGEENFSKPIPIGSNLERQIRAHFTRADGSLNRQGYYSEMWGFHVSSSNSVESSDSDSSSGASSDCVIISPSSFTGKQGSSSRSLAVVETAIMSMEVNSKFNTPEIVACFREAVKLSGSNSEDHIITEPV</sequence>
<evidence type="ECO:0000313" key="1">
    <source>
        <dbReference type="EMBL" id="MCH97779.1"/>
    </source>
</evidence>
<name>A0A392NEZ2_9FABA</name>
<evidence type="ECO:0000313" key="2">
    <source>
        <dbReference type="Proteomes" id="UP000265520"/>
    </source>
</evidence>
<feature type="non-terminal residue" evidence="1">
    <location>
        <position position="138"/>
    </location>
</feature>
<keyword evidence="2" id="KW-1185">Reference proteome</keyword>
<organism evidence="1 2">
    <name type="scientific">Trifolium medium</name>
    <dbReference type="NCBI Taxonomy" id="97028"/>
    <lineage>
        <taxon>Eukaryota</taxon>
        <taxon>Viridiplantae</taxon>
        <taxon>Streptophyta</taxon>
        <taxon>Embryophyta</taxon>
        <taxon>Tracheophyta</taxon>
        <taxon>Spermatophyta</taxon>
        <taxon>Magnoliopsida</taxon>
        <taxon>eudicotyledons</taxon>
        <taxon>Gunneridae</taxon>
        <taxon>Pentapetalae</taxon>
        <taxon>rosids</taxon>
        <taxon>fabids</taxon>
        <taxon>Fabales</taxon>
        <taxon>Fabaceae</taxon>
        <taxon>Papilionoideae</taxon>
        <taxon>50 kb inversion clade</taxon>
        <taxon>NPAAA clade</taxon>
        <taxon>Hologalegina</taxon>
        <taxon>IRL clade</taxon>
        <taxon>Trifolieae</taxon>
        <taxon>Trifolium</taxon>
    </lineage>
</organism>
<comment type="caution">
    <text evidence="1">The sequence shown here is derived from an EMBL/GenBank/DDBJ whole genome shotgun (WGS) entry which is preliminary data.</text>
</comment>
<reference evidence="1 2" key="1">
    <citation type="journal article" date="2018" name="Front. Plant Sci.">
        <title>Red Clover (Trifolium pratense) and Zigzag Clover (T. medium) - A Picture of Genomic Similarities and Differences.</title>
        <authorList>
            <person name="Dluhosova J."/>
            <person name="Istvanek J."/>
            <person name="Nedelnik J."/>
            <person name="Repkova J."/>
        </authorList>
    </citation>
    <scope>NUCLEOTIDE SEQUENCE [LARGE SCALE GENOMIC DNA]</scope>
    <source>
        <strain evidence="2">cv. 10/8</strain>
        <tissue evidence="1">Leaf</tissue>
    </source>
</reference>
<protein>
    <submittedName>
        <fullName evidence="1">Uncharacterized protein</fullName>
    </submittedName>
</protein>
<dbReference type="EMBL" id="LXQA010035907">
    <property type="protein sequence ID" value="MCH97779.1"/>
    <property type="molecule type" value="Genomic_DNA"/>
</dbReference>
<proteinExistence type="predicted"/>
<dbReference type="Proteomes" id="UP000265520">
    <property type="component" value="Unassembled WGS sequence"/>
</dbReference>
<dbReference type="AlphaFoldDB" id="A0A392NEZ2"/>
<gene>
    <name evidence="1" type="ORF">A2U01_0018775</name>
</gene>
<accession>A0A392NEZ2</accession>